<accession>A0ABV9DWS6</accession>
<dbReference type="InterPro" id="IPR005149">
    <property type="entry name" value="Tscrpt_reg_PadR_N"/>
</dbReference>
<dbReference type="SUPFAM" id="SSF46785">
    <property type="entry name" value="Winged helix' DNA-binding domain"/>
    <property type="match status" value="1"/>
</dbReference>
<dbReference type="InterPro" id="IPR052509">
    <property type="entry name" value="Metal_resp_DNA-bind_regulator"/>
</dbReference>
<dbReference type="Pfam" id="PF03551">
    <property type="entry name" value="PadR"/>
    <property type="match status" value="1"/>
</dbReference>
<name>A0ABV9DWS6_9ACTN</name>
<organism evidence="2 3">
    <name type="scientific">Nocardiopsis mangrovi</name>
    <dbReference type="NCBI Taxonomy" id="1179818"/>
    <lineage>
        <taxon>Bacteria</taxon>
        <taxon>Bacillati</taxon>
        <taxon>Actinomycetota</taxon>
        <taxon>Actinomycetes</taxon>
        <taxon>Streptosporangiales</taxon>
        <taxon>Nocardiopsidaceae</taxon>
        <taxon>Nocardiopsis</taxon>
    </lineage>
</organism>
<reference evidence="3" key="1">
    <citation type="journal article" date="2019" name="Int. J. Syst. Evol. Microbiol.">
        <title>The Global Catalogue of Microorganisms (GCM) 10K type strain sequencing project: providing services to taxonomists for standard genome sequencing and annotation.</title>
        <authorList>
            <consortium name="The Broad Institute Genomics Platform"/>
            <consortium name="The Broad Institute Genome Sequencing Center for Infectious Disease"/>
            <person name="Wu L."/>
            <person name="Ma J."/>
        </authorList>
    </citation>
    <scope>NUCLEOTIDE SEQUENCE [LARGE SCALE GENOMIC DNA]</scope>
    <source>
        <strain evidence="3">XZYJ18</strain>
    </source>
</reference>
<dbReference type="InterPro" id="IPR036390">
    <property type="entry name" value="WH_DNA-bd_sf"/>
</dbReference>
<comment type="caution">
    <text evidence="2">The sequence shown here is derived from an EMBL/GenBank/DDBJ whole genome shotgun (WGS) entry which is preliminary data.</text>
</comment>
<evidence type="ECO:0000259" key="1">
    <source>
        <dbReference type="Pfam" id="PF03551"/>
    </source>
</evidence>
<proteinExistence type="predicted"/>
<sequence>MRADAVRGHLDGLLLAVLEQGPLHGYAIITAVQQRSGGALELRTGTIYPALNRLERIGLLSSSWESVGDRRRRCYRLTEAGRRGLVTERTAWQEFTSAIGSVLDPAAPATPRTAS</sequence>
<keyword evidence="3" id="KW-1185">Reference proteome</keyword>
<dbReference type="PANTHER" id="PTHR33169">
    <property type="entry name" value="PADR-FAMILY TRANSCRIPTIONAL REGULATOR"/>
    <property type="match status" value="1"/>
</dbReference>
<evidence type="ECO:0000313" key="2">
    <source>
        <dbReference type="EMBL" id="MFC4562463.1"/>
    </source>
</evidence>
<gene>
    <name evidence="2" type="ORF">ACFO4E_11420</name>
</gene>
<dbReference type="InterPro" id="IPR036388">
    <property type="entry name" value="WH-like_DNA-bd_sf"/>
</dbReference>
<evidence type="ECO:0000313" key="3">
    <source>
        <dbReference type="Proteomes" id="UP001595923"/>
    </source>
</evidence>
<dbReference type="Proteomes" id="UP001595923">
    <property type="component" value="Unassembled WGS sequence"/>
</dbReference>
<feature type="domain" description="Transcription regulator PadR N-terminal" evidence="1">
    <location>
        <begin position="14"/>
        <end position="85"/>
    </location>
</feature>
<dbReference type="Gene3D" id="1.10.10.10">
    <property type="entry name" value="Winged helix-like DNA-binding domain superfamily/Winged helix DNA-binding domain"/>
    <property type="match status" value="1"/>
</dbReference>
<protein>
    <submittedName>
        <fullName evidence="2">PadR family transcriptional regulator</fullName>
    </submittedName>
</protein>
<dbReference type="PANTHER" id="PTHR33169:SF14">
    <property type="entry name" value="TRANSCRIPTIONAL REGULATOR RV3488"/>
    <property type="match status" value="1"/>
</dbReference>
<dbReference type="RefSeq" id="WP_378573709.1">
    <property type="nucleotide sequence ID" value="NZ_JBHSFQ010000008.1"/>
</dbReference>
<dbReference type="EMBL" id="JBHSFQ010000008">
    <property type="protein sequence ID" value="MFC4562463.1"/>
    <property type="molecule type" value="Genomic_DNA"/>
</dbReference>